<accession>A0A1X3RZE8</accession>
<dbReference type="RefSeq" id="WP_094108870.1">
    <property type="nucleotide sequence ID" value="NZ_LUTP01000007.1"/>
</dbReference>
<evidence type="ECO:0000256" key="8">
    <source>
        <dbReference type="PIRNR" id="PIRNR006443"/>
    </source>
</evidence>
<organism evidence="10 11">
    <name type="scientific">Lonsdalea iberica</name>
    <dbReference type="NCBI Taxonomy" id="1082703"/>
    <lineage>
        <taxon>Bacteria</taxon>
        <taxon>Pseudomonadati</taxon>
        <taxon>Pseudomonadota</taxon>
        <taxon>Gammaproteobacteria</taxon>
        <taxon>Enterobacterales</taxon>
        <taxon>Pectobacteriaceae</taxon>
        <taxon>Lonsdalea</taxon>
    </lineage>
</organism>
<dbReference type="PIRSF" id="PIRSF006443">
    <property type="entry name" value="MoaB"/>
    <property type="match status" value="1"/>
</dbReference>
<sequence length="174" mass="19114">MSKPSQEFIPLQIAVMTVSSRRTEADDTSGDYLRQAAQEAGHHIVASAIVPENLYQIRARVSDWIASENVQVVLINGGTGFTEGDKVPEAISVLFDREMAGFGELFRMVSYEDIGTATVQSRALAGLANGTVIFAMPGSTRACRTAWERVLQEQLDARQKPCNVHPHLKRQSKP</sequence>
<dbReference type="FunFam" id="3.40.980.10:FF:000003">
    <property type="entry name" value="Molybdenum cofactor biosynthesis protein B"/>
    <property type="match status" value="1"/>
</dbReference>
<dbReference type="EMBL" id="LUTP01000007">
    <property type="protein sequence ID" value="OSN07463.1"/>
    <property type="molecule type" value="Genomic_DNA"/>
</dbReference>
<comment type="function">
    <text evidence="7">May be involved in the biosynthesis of molybdopterin. Can bind GTP and has low GTPase activity. Can bind MPT, but has no MPT adenylyl transferase activity.</text>
</comment>
<dbReference type="InterPro" id="IPR008284">
    <property type="entry name" value="MoCF_biosynth_CS"/>
</dbReference>
<proteinExistence type="inferred from homology"/>
<dbReference type="InterPro" id="IPR001453">
    <property type="entry name" value="MoaB/Mog_dom"/>
</dbReference>
<evidence type="ECO:0000256" key="1">
    <source>
        <dbReference type="ARBA" id="ARBA00005046"/>
    </source>
</evidence>
<dbReference type="InterPro" id="IPR012245">
    <property type="entry name" value="MoaB"/>
</dbReference>
<dbReference type="GO" id="GO:0005525">
    <property type="term" value="F:GTP binding"/>
    <property type="evidence" value="ECO:0007669"/>
    <property type="project" value="UniProtKB-KW"/>
</dbReference>
<keyword evidence="4" id="KW-0547">Nucleotide-binding</keyword>
<dbReference type="SMART" id="SM00852">
    <property type="entry name" value="MoCF_biosynth"/>
    <property type="match status" value="1"/>
</dbReference>
<evidence type="ECO:0000259" key="9">
    <source>
        <dbReference type="SMART" id="SM00852"/>
    </source>
</evidence>
<name>A0A1X3RZE8_9GAMM</name>
<dbReference type="AlphaFoldDB" id="A0A1X3RZE8"/>
<gene>
    <name evidence="10" type="ORF">AU511_04160</name>
</gene>
<evidence type="ECO:0000256" key="7">
    <source>
        <dbReference type="ARBA" id="ARBA00055616"/>
    </source>
</evidence>
<dbReference type="InterPro" id="IPR013484">
    <property type="entry name" value="MoaB_proteobac"/>
</dbReference>
<dbReference type="PANTHER" id="PTHR43232">
    <property type="entry name" value="MOLYBDENUM COFACTOR BIOSYNTHESIS PROTEIN B"/>
    <property type="match status" value="1"/>
</dbReference>
<comment type="similarity">
    <text evidence="2 8">Belongs to the MoaB/Mog family.</text>
</comment>
<protein>
    <recommendedName>
        <fullName evidence="3 8">Molybdenum cofactor biosynthesis protein B</fullName>
    </recommendedName>
</protein>
<dbReference type="OrthoDB" id="9784492at2"/>
<evidence type="ECO:0000256" key="4">
    <source>
        <dbReference type="ARBA" id="ARBA00022741"/>
    </source>
</evidence>
<dbReference type="Proteomes" id="UP000194020">
    <property type="component" value="Unassembled WGS sequence"/>
</dbReference>
<comment type="caution">
    <text evidence="10">The sequence shown here is derived from an EMBL/GenBank/DDBJ whole genome shotgun (WGS) entry which is preliminary data.</text>
</comment>
<dbReference type="InterPro" id="IPR036425">
    <property type="entry name" value="MoaB/Mog-like_dom_sf"/>
</dbReference>
<comment type="pathway">
    <text evidence="1 8">Cofactor biosynthesis; molybdopterin biosynthesis.</text>
</comment>
<evidence type="ECO:0000256" key="3">
    <source>
        <dbReference type="ARBA" id="ARBA00015262"/>
    </source>
</evidence>
<dbReference type="PROSITE" id="PS01078">
    <property type="entry name" value="MOCF_BIOSYNTHESIS_1"/>
    <property type="match status" value="1"/>
</dbReference>
<evidence type="ECO:0000256" key="6">
    <source>
        <dbReference type="ARBA" id="ARBA00023150"/>
    </source>
</evidence>
<dbReference type="UniPathway" id="UPA00344"/>
<dbReference type="CDD" id="cd00886">
    <property type="entry name" value="MogA_MoaB"/>
    <property type="match status" value="1"/>
</dbReference>
<evidence type="ECO:0000313" key="11">
    <source>
        <dbReference type="Proteomes" id="UP000194020"/>
    </source>
</evidence>
<evidence type="ECO:0000256" key="5">
    <source>
        <dbReference type="ARBA" id="ARBA00023134"/>
    </source>
</evidence>
<evidence type="ECO:0000256" key="2">
    <source>
        <dbReference type="ARBA" id="ARBA00006112"/>
    </source>
</evidence>
<keyword evidence="5" id="KW-0342">GTP-binding</keyword>
<dbReference type="PANTHER" id="PTHR43232:SF2">
    <property type="entry name" value="MOLYBDENUM COFACTOR BIOSYNTHESIS PROTEIN B"/>
    <property type="match status" value="1"/>
</dbReference>
<keyword evidence="6 8" id="KW-0501">Molybdenum cofactor biosynthesis</keyword>
<feature type="domain" description="MoaB/Mog" evidence="9">
    <location>
        <begin position="14"/>
        <end position="158"/>
    </location>
</feature>
<dbReference type="NCBIfam" id="TIGR02667">
    <property type="entry name" value="moaB_proteo"/>
    <property type="match status" value="1"/>
</dbReference>
<dbReference type="Pfam" id="PF00994">
    <property type="entry name" value="MoCF_biosynth"/>
    <property type="match status" value="1"/>
</dbReference>
<dbReference type="SUPFAM" id="SSF53218">
    <property type="entry name" value="Molybdenum cofactor biosynthesis proteins"/>
    <property type="match status" value="1"/>
</dbReference>
<evidence type="ECO:0000313" key="10">
    <source>
        <dbReference type="EMBL" id="OSN07463.1"/>
    </source>
</evidence>
<dbReference type="Gene3D" id="3.40.980.10">
    <property type="entry name" value="MoaB/Mog-like domain"/>
    <property type="match status" value="1"/>
</dbReference>
<dbReference type="GO" id="GO:0005829">
    <property type="term" value="C:cytosol"/>
    <property type="evidence" value="ECO:0007669"/>
    <property type="project" value="TreeGrafter"/>
</dbReference>
<reference evidence="10 11" key="1">
    <citation type="submission" date="2016-02" db="EMBL/GenBank/DDBJ databases">
        <title>Species-wide whole genome sequencing reveals diversity, host range in Lonsdalea quercina.</title>
        <authorList>
            <person name="Li Y."/>
        </authorList>
    </citation>
    <scope>NUCLEOTIDE SEQUENCE [LARGE SCALE GENOMIC DNA]</scope>
    <source>
        <strain evidence="10 11">LMG 26264</strain>
    </source>
</reference>
<dbReference type="NCBIfam" id="TIGR00177">
    <property type="entry name" value="molyb_syn"/>
    <property type="match status" value="1"/>
</dbReference>
<dbReference type="GO" id="GO:0006777">
    <property type="term" value="P:Mo-molybdopterin cofactor biosynthetic process"/>
    <property type="evidence" value="ECO:0007669"/>
    <property type="project" value="UniProtKB-UniRule"/>
</dbReference>